<reference evidence="3 4" key="1">
    <citation type="journal article" date="2017" name="Front. Genet.">
        <title>Draft sequencing of the heterozygous diploid genome of Satsuma (Citrus unshiu Marc.) using a hybrid assembly approach.</title>
        <authorList>
            <person name="Shimizu T."/>
            <person name="Tanizawa Y."/>
            <person name="Mochizuki T."/>
            <person name="Nagasaki H."/>
            <person name="Yoshioka T."/>
            <person name="Toyoda A."/>
            <person name="Fujiyama A."/>
            <person name="Kaminuma E."/>
            <person name="Nakamura Y."/>
        </authorList>
    </citation>
    <scope>NUCLEOTIDE SEQUENCE [LARGE SCALE GENOMIC DNA]</scope>
    <source>
        <strain evidence="4">cv. Miyagawa wase</strain>
    </source>
</reference>
<dbReference type="Gene3D" id="3.40.50.720">
    <property type="entry name" value="NAD(P)-binding Rossmann-like Domain"/>
    <property type="match status" value="1"/>
</dbReference>
<evidence type="ECO:0000256" key="2">
    <source>
        <dbReference type="ARBA" id="ARBA00023002"/>
    </source>
</evidence>
<name>A0A2H5P698_CITUN</name>
<dbReference type="GO" id="GO:0016491">
    <property type="term" value="F:oxidoreductase activity"/>
    <property type="evidence" value="ECO:0007669"/>
    <property type="project" value="UniProtKB-KW"/>
</dbReference>
<evidence type="ECO:0000313" key="3">
    <source>
        <dbReference type="EMBL" id="GAY47883.1"/>
    </source>
</evidence>
<sequence>MPADDNKSSCIHLYLEYTSELRKQRWSLKGMAALVTGGNKRDRRLEQKLIHTCSHNETELNQRIKEWNSKGLKVSGSVCDQKIGAQREKLVETVSSVCDGKRNIHPTTEYTMEDFSTIMTTNFESAYHLSQFAYTLLKASGKWKHYICLLCRKCYSCTAKPHSLS</sequence>
<dbReference type="EMBL" id="BDQV01000041">
    <property type="protein sequence ID" value="GAY47883.1"/>
    <property type="molecule type" value="Genomic_DNA"/>
</dbReference>
<accession>A0A2H5P698</accession>
<evidence type="ECO:0000313" key="4">
    <source>
        <dbReference type="Proteomes" id="UP000236630"/>
    </source>
</evidence>
<dbReference type="PANTHER" id="PTHR42898:SF6">
    <property type="entry name" value="NADP-DEPENDENT MANNITOL DEHYDROGENASE"/>
    <property type="match status" value="1"/>
</dbReference>
<dbReference type="PANTHER" id="PTHR42898">
    <property type="entry name" value="TROPINONE REDUCTASE"/>
    <property type="match status" value="1"/>
</dbReference>
<keyword evidence="1" id="KW-0521">NADP</keyword>
<dbReference type="SUPFAM" id="SSF51735">
    <property type="entry name" value="NAD(P)-binding Rossmann-fold domains"/>
    <property type="match status" value="1"/>
</dbReference>
<keyword evidence="4" id="KW-1185">Reference proteome</keyword>
<dbReference type="STRING" id="55188.A0A2H5P698"/>
<dbReference type="InterPro" id="IPR045000">
    <property type="entry name" value="TR"/>
</dbReference>
<protein>
    <submittedName>
        <fullName evidence="3">Uncharacterized protein</fullName>
    </submittedName>
</protein>
<proteinExistence type="predicted"/>
<dbReference type="InterPro" id="IPR036291">
    <property type="entry name" value="NAD(P)-bd_dom_sf"/>
</dbReference>
<comment type="caution">
    <text evidence="3">The sequence shown here is derived from an EMBL/GenBank/DDBJ whole genome shotgun (WGS) entry which is preliminary data.</text>
</comment>
<keyword evidence="2" id="KW-0560">Oxidoreductase</keyword>
<gene>
    <name evidence="3" type="ORF">CUMW_107700</name>
</gene>
<evidence type="ECO:0000256" key="1">
    <source>
        <dbReference type="ARBA" id="ARBA00022857"/>
    </source>
</evidence>
<dbReference type="Proteomes" id="UP000236630">
    <property type="component" value="Unassembled WGS sequence"/>
</dbReference>
<dbReference type="AlphaFoldDB" id="A0A2H5P698"/>
<organism evidence="3 4">
    <name type="scientific">Citrus unshiu</name>
    <name type="common">Satsuma mandarin</name>
    <name type="synonym">Citrus nobilis var. unshiu</name>
    <dbReference type="NCBI Taxonomy" id="55188"/>
    <lineage>
        <taxon>Eukaryota</taxon>
        <taxon>Viridiplantae</taxon>
        <taxon>Streptophyta</taxon>
        <taxon>Embryophyta</taxon>
        <taxon>Tracheophyta</taxon>
        <taxon>Spermatophyta</taxon>
        <taxon>Magnoliopsida</taxon>
        <taxon>eudicotyledons</taxon>
        <taxon>Gunneridae</taxon>
        <taxon>Pentapetalae</taxon>
        <taxon>rosids</taxon>
        <taxon>malvids</taxon>
        <taxon>Sapindales</taxon>
        <taxon>Rutaceae</taxon>
        <taxon>Aurantioideae</taxon>
        <taxon>Citrus</taxon>
    </lineage>
</organism>